<feature type="transmembrane region" description="Helical" evidence="1">
    <location>
        <begin position="96"/>
        <end position="112"/>
    </location>
</feature>
<keyword evidence="1" id="KW-0812">Transmembrane</keyword>
<feature type="transmembrane region" description="Helical" evidence="1">
    <location>
        <begin position="132"/>
        <end position="153"/>
    </location>
</feature>
<feature type="transmembrane region" description="Helical" evidence="1">
    <location>
        <begin position="35"/>
        <end position="58"/>
    </location>
</feature>
<accession>A0ABU9VEC7</accession>
<gene>
    <name evidence="2" type="ORF">MKY91_03645</name>
</gene>
<keyword evidence="3" id="KW-1185">Reference proteome</keyword>
<name>A0ABU9VEC7_9BACI</name>
<feature type="transmembrane region" description="Helical" evidence="1">
    <location>
        <begin position="6"/>
        <end position="28"/>
    </location>
</feature>
<comment type="caution">
    <text evidence="2">The sequence shown here is derived from an EMBL/GenBank/DDBJ whole genome shotgun (WGS) entry which is preliminary data.</text>
</comment>
<keyword evidence="1" id="KW-0472">Membrane</keyword>
<feature type="transmembrane region" description="Helical" evidence="1">
    <location>
        <begin position="64"/>
        <end position="84"/>
    </location>
</feature>
<evidence type="ECO:0008006" key="4">
    <source>
        <dbReference type="Google" id="ProtNLM"/>
    </source>
</evidence>
<evidence type="ECO:0000256" key="1">
    <source>
        <dbReference type="SAM" id="Phobius"/>
    </source>
</evidence>
<evidence type="ECO:0000313" key="3">
    <source>
        <dbReference type="Proteomes" id="UP001418796"/>
    </source>
</evidence>
<protein>
    <recommendedName>
        <fullName evidence="4">DUF2254 domain-containing protein</fullName>
    </recommendedName>
</protein>
<reference evidence="2 3" key="1">
    <citation type="submission" date="2024-03" db="EMBL/GenBank/DDBJ databases">
        <title>Bacilli Hybrid Assemblies.</title>
        <authorList>
            <person name="Kovac J."/>
        </authorList>
    </citation>
    <scope>NUCLEOTIDE SEQUENCE [LARGE SCALE GENOMIC DNA]</scope>
    <source>
        <strain evidence="2 3">FSL R7-0666</strain>
    </source>
</reference>
<dbReference type="Proteomes" id="UP001418796">
    <property type="component" value="Unassembled WGS sequence"/>
</dbReference>
<sequence length="608" mass="71981">MYEANSLKFIVKFIVILVICFLFVNWIAKLLNLKILYYVGFFANRFDIFGFDLNTVLVENVTSLAYRSFLFITPVSIAFFYFIYKELISWSSKKQFTNLFLIYIISLVVFFVTNLRLNLAIISNEKLQTIELLIFLWSITGIIYFSQFVRIVLNSISQINIEQLFERNNHEFKSSLDSLYFSNNEHRISHFNNLHETINTFHHALEHNINTKRYHAFNRNLDIWEKNILEIMDGTPRSLSKNEKDKKVNEMLYLSKFAELHLEETKVFYGSIFKILVDLYTKKTQSNNISMSFVEYMRPNRVPKLYKTYIESLEEFGMELLSFPSDFDKYLTELRSVYINDPELKGLNHFGSHSIHYSLMLECINSKNIQALTVLANSLTMDNKSTLDNHMSVLSTKDFSIYDKKSRKKISLPDSEMAELKFKILKGLFDKLSEDGQEVIYIFLKIIYISVEVGYYGGTGFLVKRLFTEFKDEDIQKSFESFIHFKGNIREYIFNARDLKPEIFYKYHDLEDIEYKDHSFEYCTQKMLILFNLQSNYLRLKKVGHKDNWCNRKARICLNKINPDYLSYIFDKVINASGKYGLLAVKENKLVLDYKRFLIREISLSKRS</sequence>
<organism evidence="2 3">
    <name type="scientific">Alkalicoccobacillus gibsonii</name>
    <dbReference type="NCBI Taxonomy" id="79881"/>
    <lineage>
        <taxon>Bacteria</taxon>
        <taxon>Bacillati</taxon>
        <taxon>Bacillota</taxon>
        <taxon>Bacilli</taxon>
        <taxon>Bacillales</taxon>
        <taxon>Bacillaceae</taxon>
        <taxon>Alkalicoccobacillus</taxon>
    </lineage>
</organism>
<keyword evidence="1" id="KW-1133">Transmembrane helix</keyword>
<proteinExistence type="predicted"/>
<dbReference type="RefSeq" id="WP_343129389.1">
    <property type="nucleotide sequence ID" value="NZ_JBCITK010000001.1"/>
</dbReference>
<evidence type="ECO:0000313" key="2">
    <source>
        <dbReference type="EMBL" id="MEN0642254.1"/>
    </source>
</evidence>
<dbReference type="EMBL" id="JBCITK010000001">
    <property type="protein sequence ID" value="MEN0642254.1"/>
    <property type="molecule type" value="Genomic_DNA"/>
</dbReference>